<dbReference type="Proteomes" id="UP001043456">
    <property type="component" value="Unassembled WGS sequence"/>
</dbReference>
<dbReference type="Gene3D" id="3.40.50.1240">
    <property type="entry name" value="Phosphoglycerate mutase-like"/>
    <property type="match status" value="1"/>
</dbReference>
<gene>
    <name evidence="1" type="ORF">Asppvi_008593</name>
</gene>
<dbReference type="PANTHER" id="PTHR48100">
    <property type="entry name" value="BROAD-SPECIFICITY PHOSPHATASE YOR283W-RELATED"/>
    <property type="match status" value="1"/>
</dbReference>
<dbReference type="SUPFAM" id="SSF53254">
    <property type="entry name" value="Phosphoglycerate mutase-like"/>
    <property type="match status" value="1"/>
</dbReference>
<dbReference type="SMART" id="SM00855">
    <property type="entry name" value="PGAM"/>
    <property type="match status" value="1"/>
</dbReference>
<dbReference type="Pfam" id="PF00300">
    <property type="entry name" value="His_Phos_1"/>
    <property type="match status" value="2"/>
</dbReference>
<sequence length="278" mass="31419">MSSRVFLIRHGETEGTRGMEHISTTDHTLSTTGEKQVEVTREQYVGEGKLIDPKRASAAHFRRHHARENWKLKENSNTRYITPRRRDRQTCEILRLGVHQHQHFYDRTTKQTTTTAIPPVTGEIAEATIQITPSLGEWDYGEYEGLTTDQIREKRRQGGLDKDSPWSIWESGCPGGENPQQVTDRLDELIREMREVLKSTTASWPGGRMVPHVNEEPRDIVCVGSGQSLAALAMRWVGLPLKCGVRLLFETAGVAVLGFEDEDLNQPAIILGRMPVAR</sequence>
<dbReference type="RefSeq" id="XP_043160394.1">
    <property type="nucleotide sequence ID" value="XM_043304459.1"/>
</dbReference>
<protein>
    <recommendedName>
        <fullName evidence="3">Phosphoglycerate mutase family protein</fullName>
    </recommendedName>
</protein>
<accession>A0A9P3EY49</accession>
<dbReference type="GO" id="GO:0046390">
    <property type="term" value="P:ribose phosphate biosynthetic process"/>
    <property type="evidence" value="ECO:0007669"/>
    <property type="project" value="TreeGrafter"/>
</dbReference>
<reference evidence="1 2" key="1">
    <citation type="submission" date="2018-10" db="EMBL/GenBank/DDBJ databases">
        <title>Pan-genome distribution and transcriptional activeness of fungal secondary metabolism genes in Aspergillus section Fumigati.</title>
        <authorList>
            <person name="Takahashi H."/>
            <person name="Umemura M."/>
            <person name="Ninomiya A."/>
            <person name="Kusuya Y."/>
            <person name="Urayama S."/>
            <person name="Shimizu M."/>
            <person name="Watanabe A."/>
            <person name="Kamei K."/>
            <person name="Yaguchi T."/>
            <person name="Hagiwara D."/>
        </authorList>
    </citation>
    <scope>NUCLEOTIDE SEQUENCE [LARGE SCALE GENOMIC DNA]</scope>
    <source>
        <strain evidence="1 2">IFM 55266</strain>
    </source>
</reference>
<keyword evidence="2" id="KW-1185">Reference proteome</keyword>
<dbReference type="AlphaFoldDB" id="A0A9P3EY49"/>
<comment type="caution">
    <text evidence="1">The sequence shown here is derived from an EMBL/GenBank/DDBJ whole genome shotgun (WGS) entry which is preliminary data.</text>
</comment>
<dbReference type="InterPro" id="IPR013078">
    <property type="entry name" value="His_Pase_superF_clade-1"/>
</dbReference>
<proteinExistence type="predicted"/>
<dbReference type="CDD" id="cd07040">
    <property type="entry name" value="HP"/>
    <property type="match status" value="1"/>
</dbReference>
<name>A0A9P3EY49_9EURO</name>
<dbReference type="GeneID" id="67007203"/>
<organism evidence="1 2">
    <name type="scientific">Aspergillus pseudoviridinutans</name>
    <dbReference type="NCBI Taxonomy" id="1517512"/>
    <lineage>
        <taxon>Eukaryota</taxon>
        <taxon>Fungi</taxon>
        <taxon>Dikarya</taxon>
        <taxon>Ascomycota</taxon>
        <taxon>Pezizomycotina</taxon>
        <taxon>Eurotiomycetes</taxon>
        <taxon>Eurotiomycetidae</taxon>
        <taxon>Eurotiales</taxon>
        <taxon>Aspergillaceae</taxon>
        <taxon>Aspergillus</taxon>
        <taxon>Aspergillus subgen. Fumigati</taxon>
    </lineage>
</organism>
<evidence type="ECO:0000313" key="1">
    <source>
        <dbReference type="EMBL" id="GIJ89648.1"/>
    </source>
</evidence>
<dbReference type="OrthoDB" id="4818801at2759"/>
<dbReference type="PANTHER" id="PTHR48100:SF15">
    <property type="entry name" value="SEDOHEPTULOSE 1,7-BISPHOSPHATASE"/>
    <property type="match status" value="1"/>
</dbReference>
<dbReference type="InterPro" id="IPR050275">
    <property type="entry name" value="PGM_Phosphatase"/>
</dbReference>
<dbReference type="InterPro" id="IPR029033">
    <property type="entry name" value="His_PPase_superfam"/>
</dbReference>
<evidence type="ECO:0000313" key="2">
    <source>
        <dbReference type="Proteomes" id="UP001043456"/>
    </source>
</evidence>
<dbReference type="GO" id="GO:0050278">
    <property type="term" value="F:sedoheptulose-bisphosphatase activity"/>
    <property type="evidence" value="ECO:0007669"/>
    <property type="project" value="TreeGrafter"/>
</dbReference>
<evidence type="ECO:0008006" key="3">
    <source>
        <dbReference type="Google" id="ProtNLM"/>
    </source>
</evidence>
<dbReference type="EMBL" id="BHVY01000006">
    <property type="protein sequence ID" value="GIJ89648.1"/>
    <property type="molecule type" value="Genomic_DNA"/>
</dbReference>